<feature type="domain" description="116kDa U5 small nuclear ribonucleoprotein component N-terminal" evidence="1">
    <location>
        <begin position="4"/>
        <end position="43"/>
    </location>
</feature>
<dbReference type="Pfam" id="PF16004">
    <property type="entry name" value="EFTUD2"/>
    <property type="match status" value="1"/>
</dbReference>
<dbReference type="InterPro" id="IPR031950">
    <property type="entry name" value="EFTUD2_N"/>
</dbReference>
<evidence type="ECO:0000259" key="1">
    <source>
        <dbReference type="Pfam" id="PF16004"/>
    </source>
</evidence>
<sequence length="78" mass="8723">MDTDLYDEFGNYIGPDLLSDEEVDEDAESIQEDAKSDEDVDMDHAVVGVGEEPTEESLAVSFVTHRSMLLVKLRSILF</sequence>
<dbReference type="AlphaFoldDB" id="A0A183BHB1"/>
<evidence type="ECO:0000313" key="3">
    <source>
        <dbReference type="Proteomes" id="UP000272942"/>
    </source>
</evidence>
<proteinExistence type="predicted"/>
<reference evidence="4" key="1">
    <citation type="submission" date="2016-06" db="UniProtKB">
        <authorList>
            <consortium name="WormBaseParasite"/>
        </authorList>
    </citation>
    <scope>IDENTIFICATION</scope>
</reference>
<gene>
    <name evidence="2" type="ORF">ECPE_LOCUS18596</name>
</gene>
<accession>A0A183BHB1</accession>
<dbReference type="WBParaSite" id="ECPE_0001864601-mRNA-1">
    <property type="protein sequence ID" value="ECPE_0001864601-mRNA-1"/>
    <property type="gene ID" value="ECPE_0001864601"/>
</dbReference>
<evidence type="ECO:0000313" key="4">
    <source>
        <dbReference type="WBParaSite" id="ECPE_0001864601-mRNA-1"/>
    </source>
</evidence>
<name>A0A183BHB1_9TREM</name>
<dbReference type="Proteomes" id="UP000272942">
    <property type="component" value="Unassembled WGS sequence"/>
</dbReference>
<organism evidence="4">
    <name type="scientific">Echinostoma caproni</name>
    <dbReference type="NCBI Taxonomy" id="27848"/>
    <lineage>
        <taxon>Eukaryota</taxon>
        <taxon>Metazoa</taxon>
        <taxon>Spiralia</taxon>
        <taxon>Lophotrochozoa</taxon>
        <taxon>Platyhelminthes</taxon>
        <taxon>Trematoda</taxon>
        <taxon>Digenea</taxon>
        <taxon>Plagiorchiida</taxon>
        <taxon>Echinostomata</taxon>
        <taxon>Echinostomatoidea</taxon>
        <taxon>Echinostomatidae</taxon>
        <taxon>Echinostoma</taxon>
    </lineage>
</organism>
<dbReference type="EMBL" id="UZAN01082635">
    <property type="protein sequence ID" value="VDP96729.1"/>
    <property type="molecule type" value="Genomic_DNA"/>
</dbReference>
<reference evidence="2 3" key="2">
    <citation type="submission" date="2018-11" db="EMBL/GenBank/DDBJ databases">
        <authorList>
            <consortium name="Pathogen Informatics"/>
        </authorList>
    </citation>
    <scope>NUCLEOTIDE SEQUENCE [LARGE SCALE GENOMIC DNA]</scope>
    <source>
        <strain evidence="2 3">Egypt</strain>
    </source>
</reference>
<evidence type="ECO:0000313" key="2">
    <source>
        <dbReference type="EMBL" id="VDP96729.1"/>
    </source>
</evidence>
<dbReference type="OrthoDB" id="10067299at2759"/>
<protein>
    <submittedName>
        <fullName evidence="4">EFTUD2 domain-containing protein</fullName>
    </submittedName>
</protein>
<keyword evidence="3" id="KW-1185">Reference proteome</keyword>